<name>A0A2A2H8C9_METBR</name>
<dbReference type="PANTHER" id="PTHR43065">
    <property type="entry name" value="SENSOR HISTIDINE KINASE"/>
    <property type="match status" value="1"/>
</dbReference>
<dbReference type="InterPro" id="IPR001610">
    <property type="entry name" value="PAC"/>
</dbReference>
<dbReference type="InterPro" id="IPR011495">
    <property type="entry name" value="Sig_transdc_His_kin_sub2_dim/P"/>
</dbReference>
<keyword evidence="6" id="KW-1185">Reference proteome</keyword>
<dbReference type="Gene3D" id="3.30.450.20">
    <property type="entry name" value="PAS domain"/>
    <property type="match status" value="1"/>
</dbReference>
<dbReference type="InterPro" id="IPR013655">
    <property type="entry name" value="PAS_fold_3"/>
</dbReference>
<evidence type="ECO:0000313" key="6">
    <source>
        <dbReference type="Proteomes" id="UP000217784"/>
    </source>
</evidence>
<feature type="transmembrane region" description="Helical" evidence="1">
    <location>
        <begin position="241"/>
        <end position="260"/>
    </location>
</feature>
<dbReference type="PANTHER" id="PTHR43065:SF23">
    <property type="entry name" value="SENSOR HISTIDINE KINASE PDTAS"/>
    <property type="match status" value="1"/>
</dbReference>
<keyword evidence="1" id="KW-0812">Transmembrane</keyword>
<sequence>MNFTINKNKFTLFRGMSIFFAASLIITAIILINENIDPTNNTFGNLAFFILNLIVITTLFCVAKKSFKYGRRAFVSWTLIALSQLVTILGNVLWTLMYAELNKSPFPSIADILYLSYYPLLILGILFLPVARIQETKKYQILLDTGIMILSAGLVFWAVLIPIIEVHNSNVFSMFIYLSYLLMDIFILFILLYLLFDWFGQVKKMPLLLLALSVTVLVVTNAIYIGQFLYGVYIPGNFLDLGWLSSYFLTALAGISYITDKSQSSFKSLKYKTPFLKVSRSSYLPVLWLAFIYMLLYWIYTQLTDANLNILVWGAVIILTMVFARQILDLKESNEARKLLQTNQEILEKREKHLSLITDNMMDLITRIDANGKYRYVSPSAPKVLGYTPENMLENNILDLVHPDDLEKLKSSAQKAVYTHAPNEVEYRHKTPSGDYIWIETAGTPIFDGNNFKGFVCGSRNINYRKIAEEQIKTSLEEKEVLLKEIHHRVKNNMQIISSLLSLQSRYIKDENYLAVFKEGQNRVKSMAMIHEGLYKSDNLARINFEEYVHNLISGLFSSYGIDKDIIKTKINLDNILLDIDTAIPLGLILNELISNSLKHAFPHNIPNSKNFTFTDHAVEINNLSNIQFAPSGGITSEINILLSQKEDMLKLIVGDNGIGFPENVNFKNTESLGLQLVNTLVNQLNGEIKLEKENGTKFTLNLKK</sequence>
<feature type="transmembrane region" description="Helical" evidence="1">
    <location>
        <begin position="176"/>
        <end position="195"/>
    </location>
</feature>
<dbReference type="InterPro" id="IPR035965">
    <property type="entry name" value="PAS-like_dom_sf"/>
</dbReference>
<dbReference type="SUPFAM" id="SSF55785">
    <property type="entry name" value="PYP-like sensor domain (PAS domain)"/>
    <property type="match status" value="1"/>
</dbReference>
<dbReference type="Pfam" id="PF02518">
    <property type="entry name" value="HATPase_c"/>
    <property type="match status" value="1"/>
</dbReference>
<dbReference type="PROSITE" id="PS50112">
    <property type="entry name" value="PAS"/>
    <property type="match status" value="1"/>
</dbReference>
<dbReference type="InterPro" id="IPR000014">
    <property type="entry name" value="PAS"/>
</dbReference>
<dbReference type="InterPro" id="IPR003594">
    <property type="entry name" value="HATPase_dom"/>
</dbReference>
<dbReference type="InterPro" id="IPR000700">
    <property type="entry name" value="PAS-assoc_C"/>
</dbReference>
<dbReference type="InterPro" id="IPR005467">
    <property type="entry name" value="His_kinase_dom"/>
</dbReference>
<feature type="domain" description="PAC" evidence="4">
    <location>
        <begin position="423"/>
        <end position="474"/>
    </location>
</feature>
<dbReference type="PROSITE" id="PS50113">
    <property type="entry name" value="PAC"/>
    <property type="match status" value="1"/>
</dbReference>
<organism evidence="5 6">
    <name type="scientific">Methanobacterium bryantii</name>
    <dbReference type="NCBI Taxonomy" id="2161"/>
    <lineage>
        <taxon>Archaea</taxon>
        <taxon>Methanobacteriati</taxon>
        <taxon>Methanobacteriota</taxon>
        <taxon>Methanomada group</taxon>
        <taxon>Methanobacteria</taxon>
        <taxon>Methanobacteriales</taxon>
        <taxon>Methanobacteriaceae</taxon>
        <taxon>Methanobacterium</taxon>
    </lineage>
</organism>
<dbReference type="SMART" id="SM00091">
    <property type="entry name" value="PAS"/>
    <property type="match status" value="1"/>
</dbReference>
<feature type="transmembrane region" description="Helical" evidence="1">
    <location>
        <begin position="281"/>
        <end position="300"/>
    </location>
</feature>
<keyword evidence="1" id="KW-0472">Membrane</keyword>
<gene>
    <name evidence="5" type="ORF">ASJ80_08240</name>
</gene>
<feature type="transmembrane region" description="Helical" evidence="1">
    <location>
        <begin position="306"/>
        <end position="328"/>
    </location>
</feature>
<feature type="transmembrane region" description="Helical" evidence="1">
    <location>
        <begin position="12"/>
        <end position="32"/>
    </location>
</feature>
<dbReference type="NCBIfam" id="TIGR00229">
    <property type="entry name" value="sensory_box"/>
    <property type="match status" value="1"/>
</dbReference>
<evidence type="ECO:0000313" key="5">
    <source>
        <dbReference type="EMBL" id="PAV05711.1"/>
    </source>
</evidence>
<evidence type="ECO:0000259" key="3">
    <source>
        <dbReference type="PROSITE" id="PS50112"/>
    </source>
</evidence>
<evidence type="ECO:0000256" key="1">
    <source>
        <dbReference type="SAM" id="Phobius"/>
    </source>
</evidence>
<dbReference type="SMART" id="SM00387">
    <property type="entry name" value="HATPase_c"/>
    <property type="match status" value="1"/>
</dbReference>
<proteinExistence type="predicted"/>
<dbReference type="InterPro" id="IPR036890">
    <property type="entry name" value="HATPase_C_sf"/>
</dbReference>
<feature type="domain" description="Histidine kinase" evidence="2">
    <location>
        <begin position="627"/>
        <end position="705"/>
    </location>
</feature>
<feature type="transmembrane region" description="Helical" evidence="1">
    <location>
        <begin position="109"/>
        <end position="129"/>
    </location>
</feature>
<evidence type="ECO:0000259" key="2">
    <source>
        <dbReference type="PROSITE" id="PS50109"/>
    </source>
</evidence>
<feature type="transmembrane region" description="Helical" evidence="1">
    <location>
        <begin position="207"/>
        <end position="229"/>
    </location>
</feature>
<evidence type="ECO:0008006" key="7">
    <source>
        <dbReference type="Google" id="ProtNLM"/>
    </source>
</evidence>
<accession>A0A2A2H8C9</accession>
<dbReference type="Proteomes" id="UP000217784">
    <property type="component" value="Unassembled WGS sequence"/>
</dbReference>
<protein>
    <recommendedName>
        <fullName evidence="7">Histidine kinase</fullName>
    </recommendedName>
</protein>
<evidence type="ECO:0000259" key="4">
    <source>
        <dbReference type="PROSITE" id="PS50113"/>
    </source>
</evidence>
<dbReference type="SUPFAM" id="SSF55874">
    <property type="entry name" value="ATPase domain of HSP90 chaperone/DNA topoisomerase II/histidine kinase"/>
    <property type="match status" value="1"/>
</dbReference>
<feature type="transmembrane region" description="Helical" evidence="1">
    <location>
        <begin position="74"/>
        <end position="97"/>
    </location>
</feature>
<feature type="transmembrane region" description="Helical" evidence="1">
    <location>
        <begin position="141"/>
        <end position="164"/>
    </location>
</feature>
<dbReference type="CDD" id="cd00130">
    <property type="entry name" value="PAS"/>
    <property type="match status" value="1"/>
</dbReference>
<feature type="domain" description="PAS" evidence="3">
    <location>
        <begin position="350"/>
        <end position="420"/>
    </location>
</feature>
<comment type="caution">
    <text evidence="5">The sequence shown here is derived from an EMBL/GenBank/DDBJ whole genome shotgun (WGS) entry which is preliminary data.</text>
</comment>
<dbReference type="Pfam" id="PF08447">
    <property type="entry name" value="PAS_3"/>
    <property type="match status" value="1"/>
</dbReference>
<keyword evidence="1" id="KW-1133">Transmembrane helix</keyword>
<feature type="transmembrane region" description="Helical" evidence="1">
    <location>
        <begin position="44"/>
        <end position="62"/>
    </location>
</feature>
<reference evidence="5 6" key="1">
    <citation type="journal article" date="2017" name="BMC Genomics">
        <title>Genomic analysis of methanogenic archaea reveals a shift towards energy conservation.</title>
        <authorList>
            <person name="Gilmore S.P."/>
            <person name="Henske J.K."/>
            <person name="Sexton J.A."/>
            <person name="Solomon K.V."/>
            <person name="Seppala S."/>
            <person name="Yoo J.I."/>
            <person name="Huyett L.M."/>
            <person name="Pressman A."/>
            <person name="Cogan J.Z."/>
            <person name="Kivenson V."/>
            <person name="Peng X."/>
            <person name="Tan Y."/>
            <person name="Valentine D.L."/>
            <person name="O'Malley M.A."/>
        </authorList>
    </citation>
    <scope>NUCLEOTIDE SEQUENCE [LARGE SCALE GENOMIC DNA]</scope>
    <source>
        <strain evidence="5 6">M.o.H.</strain>
    </source>
</reference>
<dbReference type="Pfam" id="PF07568">
    <property type="entry name" value="HisKA_2"/>
    <property type="match status" value="1"/>
</dbReference>
<dbReference type="SMART" id="SM00086">
    <property type="entry name" value="PAC"/>
    <property type="match status" value="1"/>
</dbReference>
<dbReference type="Gene3D" id="3.30.565.10">
    <property type="entry name" value="Histidine kinase-like ATPase, C-terminal domain"/>
    <property type="match status" value="1"/>
</dbReference>
<dbReference type="PROSITE" id="PS50109">
    <property type="entry name" value="HIS_KIN"/>
    <property type="match status" value="1"/>
</dbReference>
<dbReference type="EMBL" id="LMVM01000002">
    <property type="protein sequence ID" value="PAV05711.1"/>
    <property type="molecule type" value="Genomic_DNA"/>
</dbReference>
<dbReference type="AlphaFoldDB" id="A0A2A2H8C9"/>